<protein>
    <submittedName>
        <fullName evidence="7">DEAD/DEAH box helicase</fullName>
    </submittedName>
</protein>
<dbReference type="EMBL" id="JBHSFY010000017">
    <property type="protein sequence ID" value="MFC4479761.1"/>
    <property type="molecule type" value="Genomic_DNA"/>
</dbReference>
<proteinExistence type="predicted"/>
<dbReference type="SUPFAM" id="SSF52540">
    <property type="entry name" value="P-loop containing nucleoside triphosphate hydrolases"/>
    <property type="match status" value="1"/>
</dbReference>
<evidence type="ECO:0000256" key="3">
    <source>
        <dbReference type="ARBA" id="ARBA00022806"/>
    </source>
</evidence>
<dbReference type="InterPro" id="IPR027417">
    <property type="entry name" value="P-loop_NTPase"/>
</dbReference>
<reference evidence="8" key="1">
    <citation type="journal article" date="2019" name="Int. J. Syst. Evol. Microbiol.">
        <title>The Global Catalogue of Microorganisms (GCM) 10K type strain sequencing project: providing services to taxonomists for standard genome sequencing and annotation.</title>
        <authorList>
            <consortium name="The Broad Institute Genomics Platform"/>
            <consortium name="The Broad Institute Genome Sequencing Center for Infectious Disease"/>
            <person name="Wu L."/>
            <person name="Ma J."/>
        </authorList>
    </citation>
    <scope>NUCLEOTIDE SEQUENCE [LARGE SCALE GENOMIC DNA]</scope>
    <source>
        <strain evidence="8">NBRC 103627</strain>
    </source>
</reference>
<keyword evidence="4" id="KW-0067">ATP-binding</keyword>
<dbReference type="PROSITE" id="PS51194">
    <property type="entry name" value="HELICASE_CTER"/>
    <property type="match status" value="1"/>
</dbReference>
<evidence type="ECO:0000259" key="6">
    <source>
        <dbReference type="PROSITE" id="PS51194"/>
    </source>
</evidence>
<dbReference type="InterPro" id="IPR001650">
    <property type="entry name" value="Helicase_C-like"/>
</dbReference>
<accession>A0ABV8ZI52</accession>
<keyword evidence="2" id="KW-0378">Hydrolase</keyword>
<dbReference type="Proteomes" id="UP001596003">
    <property type="component" value="Unassembled WGS sequence"/>
</dbReference>
<organism evidence="7 8">
    <name type="scientific">Flavobacterium chungangensis</name>
    <dbReference type="NCBI Taxonomy" id="2708132"/>
    <lineage>
        <taxon>Bacteria</taxon>
        <taxon>Pseudomonadati</taxon>
        <taxon>Bacteroidota</taxon>
        <taxon>Flavobacteriia</taxon>
        <taxon>Flavobacteriales</taxon>
        <taxon>Flavobacteriaceae</taxon>
        <taxon>Flavobacterium</taxon>
    </lineage>
</organism>
<keyword evidence="3 7" id="KW-0347">Helicase</keyword>
<evidence type="ECO:0000313" key="8">
    <source>
        <dbReference type="Proteomes" id="UP001596003"/>
    </source>
</evidence>
<comment type="caution">
    <text evidence="7">The sequence shown here is derived from an EMBL/GenBank/DDBJ whole genome shotgun (WGS) entry which is preliminary data.</text>
</comment>
<dbReference type="PROSITE" id="PS51192">
    <property type="entry name" value="HELICASE_ATP_BIND_1"/>
    <property type="match status" value="1"/>
</dbReference>
<gene>
    <name evidence="7" type="ORF">ACFO3N_21990</name>
</gene>
<evidence type="ECO:0000256" key="2">
    <source>
        <dbReference type="ARBA" id="ARBA00022801"/>
    </source>
</evidence>
<dbReference type="InterPro" id="IPR014001">
    <property type="entry name" value="Helicase_ATP-bd"/>
</dbReference>
<dbReference type="PANTHER" id="PTHR47961">
    <property type="entry name" value="DNA POLYMERASE THETA, PUTATIVE (AFU_ORTHOLOGUE AFUA_1G05260)-RELATED"/>
    <property type="match status" value="1"/>
</dbReference>
<evidence type="ECO:0000313" key="7">
    <source>
        <dbReference type="EMBL" id="MFC4479761.1"/>
    </source>
</evidence>
<dbReference type="InterPro" id="IPR050474">
    <property type="entry name" value="Hel308_SKI2-like"/>
</dbReference>
<evidence type="ECO:0000256" key="4">
    <source>
        <dbReference type="ARBA" id="ARBA00022840"/>
    </source>
</evidence>
<sequence>MTNEVIREKLSRIEKDETIQNLMAQANARYILFNTSEDRKNFPPYTINDDSLNILALYYLNFGCSFAENENFSEAIEPLEKGASLLEFVHSAESNKASTSNYYGLVASLSYYVSFQYSKSFILIKKFSSDSVIAELIHLFLLREFAALKSRISTMLIDETYQDSYIAENLQQGQAQQKIYEIIIAKSLDAFLNYFYSGDRELLEKAKSMLRNLKEITELESDPGIWWVVRLLLLISEGFGQASLWNSLSPYFDLDNPQVRGYIKSLVYMQPRGIYELFVTQRRSMEKVLNNQNGCIVSIPTSSGKTRIAELAILDCLMEDPDNKVLYIAPFRSLAFEVENSLAPILENASISVSHLYGGSLYSKLDEKVIEDSDVIIATPEKAKAILRGNQDLIDSIALIIIDEGHLLGLDKRNVVNEMFYEELRFYMDQNGGKFLLLSAVLPNSEDLALWLTKSDQTIYKDKWRPSDERLGILEWSGRLVNLNWISKDEERASFNRRFIVAEELPLKKRERIVKTNPANRNEAVAATAYKFRTFGSVLIFVGRKNSVFVMAKAYLKSLGGNATDHVWKNTADWRAFELACMETYGDAANSWLNFARKGILCHNADLHADVRLPLERLMRADKPLVIIATSTLGQGVNLGVSTVIFSTLHQARSDISSRDFWNIAGRAGRAYVDHEGKILVAMETAGKSQRAVAAEARAIRKKYFDKEKIDHAKSGIMLLIKELIELADDNAIDFDLLLELIAENRTDEIGSQAQEIDAKLDWIDDTLLTLQTLNNPTGEIDLSWSESFFAGSLASIQAENERSISADEVSDFLRARIKGIVQKVGEDRRQWNMIARSGLPLNTDLLIEEKLDTIIGLVQGTFFDDFSLVQTKIDLLASLETVLQDLPVLVENGSTIQSDSKDEIRSRWLSGVSLSEILPLENATTIITKLYTFNLPWILNGIAKKMRLMELDDEAEIIEELSILLEAGLPSLKAVKIYQAGIRSRSAANELGEEFQDDDWNKSVYSYKRDLISNAEDYKFLAAANTVEWLELLASAATRKDIKVKKVPSFTFGEIHIQTSTFIARHINGMQYLISPDLQVMEHITNDVIDFTTVNDVAGIEFIYDDFEGQWNMHVHNPYVHLID</sequence>
<evidence type="ECO:0000259" key="5">
    <source>
        <dbReference type="PROSITE" id="PS51192"/>
    </source>
</evidence>
<dbReference type="RefSeq" id="WP_379801004.1">
    <property type="nucleotide sequence ID" value="NZ_JBHSFY010000017.1"/>
</dbReference>
<dbReference type="SMART" id="SM00490">
    <property type="entry name" value="HELICc"/>
    <property type="match status" value="1"/>
</dbReference>
<dbReference type="SMART" id="SM00487">
    <property type="entry name" value="DEXDc"/>
    <property type="match status" value="1"/>
</dbReference>
<dbReference type="InterPro" id="IPR011545">
    <property type="entry name" value="DEAD/DEAH_box_helicase_dom"/>
</dbReference>
<name>A0ABV8ZI52_9FLAO</name>
<keyword evidence="1" id="KW-0547">Nucleotide-binding</keyword>
<dbReference type="PANTHER" id="PTHR47961:SF6">
    <property type="entry name" value="DNA-DIRECTED DNA POLYMERASE"/>
    <property type="match status" value="1"/>
</dbReference>
<keyword evidence="8" id="KW-1185">Reference proteome</keyword>
<feature type="domain" description="Helicase ATP-binding" evidence="5">
    <location>
        <begin position="286"/>
        <end position="460"/>
    </location>
</feature>
<feature type="domain" description="Helicase C-terminal" evidence="6">
    <location>
        <begin position="524"/>
        <end position="725"/>
    </location>
</feature>
<dbReference type="Pfam" id="PF00270">
    <property type="entry name" value="DEAD"/>
    <property type="match status" value="1"/>
</dbReference>
<evidence type="ECO:0000256" key="1">
    <source>
        <dbReference type="ARBA" id="ARBA00022741"/>
    </source>
</evidence>
<dbReference type="GO" id="GO:0004386">
    <property type="term" value="F:helicase activity"/>
    <property type="evidence" value="ECO:0007669"/>
    <property type="project" value="UniProtKB-KW"/>
</dbReference>
<dbReference type="Gene3D" id="3.40.50.300">
    <property type="entry name" value="P-loop containing nucleotide triphosphate hydrolases"/>
    <property type="match status" value="2"/>
</dbReference>